<dbReference type="EMBL" id="PENI01000008">
    <property type="protein sequence ID" value="RMB84978.1"/>
    <property type="molecule type" value="Genomic_DNA"/>
</dbReference>
<protein>
    <submittedName>
        <fullName evidence="2">Glyoxalase</fullName>
    </submittedName>
</protein>
<dbReference type="AlphaFoldDB" id="A0A3M0I9I1"/>
<reference evidence="2 3" key="1">
    <citation type="submission" date="2017-11" db="EMBL/GenBank/DDBJ databases">
        <title>Draft genome of actinobacteria isolated from guarana (Paullinia cupana (Mart.) Ducke.</title>
        <authorList>
            <person name="Siqueira K.A."/>
            <person name="Liotti R.G."/>
            <person name="Mendes T.A.O."/>
            <person name="Soares M.A."/>
        </authorList>
    </citation>
    <scope>NUCLEOTIDE SEQUENCE [LARGE SCALE GENOMIC DNA]</scope>
    <source>
        <strain evidence="2 3">193</strain>
    </source>
</reference>
<dbReference type="SUPFAM" id="SSF54593">
    <property type="entry name" value="Glyoxalase/Bleomycin resistance protein/Dihydroxybiphenyl dioxygenase"/>
    <property type="match status" value="1"/>
</dbReference>
<proteinExistence type="predicted"/>
<dbReference type="OrthoDB" id="4565236at2"/>
<dbReference type="Proteomes" id="UP000270471">
    <property type="component" value="Unassembled WGS sequence"/>
</dbReference>
<name>A0A3M0I9I1_9ACTN</name>
<keyword evidence="3" id="KW-1185">Reference proteome</keyword>
<comment type="caution">
    <text evidence="2">The sequence shown here is derived from an EMBL/GenBank/DDBJ whole genome shotgun (WGS) entry which is preliminary data.</text>
</comment>
<dbReference type="PROSITE" id="PS51819">
    <property type="entry name" value="VOC"/>
    <property type="match status" value="1"/>
</dbReference>
<dbReference type="PANTHER" id="PTHR33993">
    <property type="entry name" value="GLYOXALASE-RELATED"/>
    <property type="match status" value="1"/>
</dbReference>
<accession>A0A3M0I9I1</accession>
<evidence type="ECO:0000259" key="1">
    <source>
        <dbReference type="PROSITE" id="PS51819"/>
    </source>
</evidence>
<sequence length="114" mass="12058">MSSGITTILYHVTDLARAKALFSTFLGVEPSTDAPYYVGFERDGQQIGLVPDAHDRAFTGPVCFRDVPDITAAYQGLLAAGAESDEEPHDVGGGLKVASVKDADGHVIGLRQQP</sequence>
<organism evidence="2 3">
    <name type="scientific">Streptomyces shenzhenensis</name>
    <dbReference type="NCBI Taxonomy" id="943815"/>
    <lineage>
        <taxon>Bacteria</taxon>
        <taxon>Bacillati</taxon>
        <taxon>Actinomycetota</taxon>
        <taxon>Actinomycetes</taxon>
        <taxon>Kitasatosporales</taxon>
        <taxon>Streptomycetaceae</taxon>
        <taxon>Streptomyces</taxon>
    </lineage>
</organism>
<evidence type="ECO:0000313" key="2">
    <source>
        <dbReference type="EMBL" id="RMB84978.1"/>
    </source>
</evidence>
<dbReference type="InterPro" id="IPR029068">
    <property type="entry name" value="Glyas_Bleomycin-R_OHBP_Dase"/>
</dbReference>
<dbReference type="Gene3D" id="3.10.180.10">
    <property type="entry name" value="2,3-Dihydroxybiphenyl 1,2-Dioxygenase, domain 1"/>
    <property type="match status" value="1"/>
</dbReference>
<gene>
    <name evidence="2" type="ORF">CTZ28_15250</name>
</gene>
<dbReference type="InterPro" id="IPR004360">
    <property type="entry name" value="Glyas_Fos-R_dOase_dom"/>
</dbReference>
<evidence type="ECO:0000313" key="3">
    <source>
        <dbReference type="Proteomes" id="UP000270471"/>
    </source>
</evidence>
<feature type="domain" description="VOC" evidence="1">
    <location>
        <begin position="4"/>
        <end position="113"/>
    </location>
</feature>
<dbReference type="RefSeq" id="WP_121889951.1">
    <property type="nucleotide sequence ID" value="NZ_PENI01000008.1"/>
</dbReference>
<dbReference type="Pfam" id="PF00903">
    <property type="entry name" value="Glyoxalase"/>
    <property type="match status" value="1"/>
</dbReference>
<dbReference type="InterPro" id="IPR052164">
    <property type="entry name" value="Anthracycline_SecMetBiosynth"/>
</dbReference>
<dbReference type="InterPro" id="IPR037523">
    <property type="entry name" value="VOC_core"/>
</dbReference>